<accession>A0A848RFU6</accession>
<gene>
    <name evidence="6" type="ORF">BIV18_00390</name>
</gene>
<comment type="cofactor">
    <cofactor evidence="1">
        <name>a divalent metal cation</name>
        <dbReference type="ChEBI" id="CHEBI:60240"/>
    </cofactor>
</comment>
<keyword evidence="4" id="KW-0378">Hydrolase</keyword>
<dbReference type="PANTHER" id="PTHR30636">
    <property type="entry name" value="UPF0701 PROTEIN YICC"/>
    <property type="match status" value="1"/>
</dbReference>
<organism evidence="6 7">
    <name type="scientific">Peptoniphilus porci</name>
    <dbReference type="NCBI Taxonomy" id="2652280"/>
    <lineage>
        <taxon>Bacteria</taxon>
        <taxon>Bacillati</taxon>
        <taxon>Bacillota</taxon>
        <taxon>Tissierellia</taxon>
        <taxon>Tissierellales</taxon>
        <taxon>Peptoniphilaceae</taxon>
        <taxon>Peptoniphilus</taxon>
    </lineage>
</organism>
<evidence type="ECO:0000256" key="2">
    <source>
        <dbReference type="ARBA" id="ARBA00022722"/>
    </source>
</evidence>
<keyword evidence="3" id="KW-0255">Endonuclease</keyword>
<dbReference type="STRING" id="1465756.BIV18_00390"/>
<dbReference type="RefSeq" id="WP_075658617.1">
    <property type="nucleotide sequence ID" value="NZ_JABDSR010000004.1"/>
</dbReference>
<dbReference type="Pfam" id="PF03755">
    <property type="entry name" value="YicC-like_N"/>
    <property type="match status" value="1"/>
</dbReference>
<evidence type="ECO:0000256" key="1">
    <source>
        <dbReference type="ARBA" id="ARBA00001968"/>
    </source>
</evidence>
<evidence type="ECO:0000256" key="3">
    <source>
        <dbReference type="ARBA" id="ARBA00022759"/>
    </source>
</evidence>
<dbReference type="GO" id="GO:0004521">
    <property type="term" value="F:RNA endonuclease activity"/>
    <property type="evidence" value="ECO:0007669"/>
    <property type="project" value="InterPro"/>
</dbReference>
<keyword evidence="7" id="KW-1185">Reference proteome</keyword>
<evidence type="ECO:0000313" key="6">
    <source>
        <dbReference type="EMBL" id="OLR64123.1"/>
    </source>
</evidence>
<dbReference type="Proteomes" id="UP000187166">
    <property type="component" value="Unassembled WGS sequence"/>
</dbReference>
<reference evidence="6 7" key="1">
    <citation type="journal article" date="2016" name="Appl. Environ. Microbiol.">
        <title>Function and Phylogeny of Bacterial Butyryl Coenzyme A:Acetate Transferases and Their Diversity in the Proximal Colon of Swine.</title>
        <authorList>
            <person name="Trachsel J."/>
            <person name="Bayles D.O."/>
            <person name="Looft T."/>
            <person name="Levine U.Y."/>
            <person name="Allen H.K."/>
        </authorList>
    </citation>
    <scope>NUCLEOTIDE SEQUENCE [LARGE SCALE GENOMIC DNA]</scope>
    <source>
        <strain evidence="6 7">35-6-1</strain>
    </source>
</reference>
<sequence>MNSMTGYGLFEKRSDDFCIKVEMKSVNNRFLDINVRMPSSIMYAEESVKSFIKDKIKRGKVDVFINFDYLNSKDVKIDIDYELLNKYISISKDLQKKFGVIEDLSFSKLTEDSNIFKPQKAEFDGDYIKKELLEVVEFAAKDFIEARNIEGEKIKNDFLVKLEEIKKLTDFIEKRAPITLKENEKRLRDRVSEYLDSNKIDEDRILTEIAIMLDKLSIDEEITRLKIHIDNFNDIINSEGAIGRRLDFLIQEMNRESNTIASKSNDIEIISKVLLLKSEIEKLREQAQNVE</sequence>
<dbReference type="eggNOG" id="COG1561">
    <property type="taxonomic scope" value="Bacteria"/>
</dbReference>
<dbReference type="InterPro" id="IPR013551">
    <property type="entry name" value="YicC-like_C"/>
</dbReference>
<comment type="caution">
    <text evidence="6">The sequence shown here is derived from an EMBL/GenBank/DDBJ whole genome shotgun (WGS) entry which is preliminary data.</text>
</comment>
<keyword evidence="2" id="KW-0540">Nuclease</keyword>
<dbReference type="Pfam" id="PF08340">
    <property type="entry name" value="YicC-like_C"/>
    <property type="match status" value="1"/>
</dbReference>
<dbReference type="EMBL" id="MJIH01000001">
    <property type="protein sequence ID" value="OLR64123.1"/>
    <property type="molecule type" value="Genomic_DNA"/>
</dbReference>
<dbReference type="GO" id="GO:0016787">
    <property type="term" value="F:hydrolase activity"/>
    <property type="evidence" value="ECO:0007669"/>
    <property type="project" value="UniProtKB-KW"/>
</dbReference>
<dbReference type="PANTHER" id="PTHR30636:SF3">
    <property type="entry name" value="UPF0701 PROTEIN YICC"/>
    <property type="match status" value="1"/>
</dbReference>
<accession>A0A1U7LXK3</accession>
<evidence type="ECO:0000313" key="7">
    <source>
        <dbReference type="Proteomes" id="UP000187166"/>
    </source>
</evidence>
<evidence type="ECO:0000256" key="5">
    <source>
        <dbReference type="ARBA" id="ARBA00035648"/>
    </source>
</evidence>
<dbReference type="AlphaFoldDB" id="A0A1U7LXK3"/>
<dbReference type="NCBIfam" id="TIGR00255">
    <property type="entry name" value="YicC/YloC family endoribonuclease"/>
    <property type="match status" value="1"/>
</dbReference>
<name>A0A1U7LXK3_9FIRM</name>
<dbReference type="InterPro" id="IPR013527">
    <property type="entry name" value="YicC-like_N"/>
</dbReference>
<dbReference type="InterPro" id="IPR005229">
    <property type="entry name" value="YicC/YloC-like"/>
</dbReference>
<comment type="similarity">
    <text evidence="5">Belongs to the YicC/YloC family.</text>
</comment>
<protein>
    <submittedName>
        <fullName evidence="6">YicC family protein</fullName>
    </submittedName>
</protein>
<proteinExistence type="inferred from homology"/>
<evidence type="ECO:0000256" key="4">
    <source>
        <dbReference type="ARBA" id="ARBA00022801"/>
    </source>
</evidence>